<organism evidence="3">
    <name type="scientific">Trypanosoma congolense (strain IL3000)</name>
    <dbReference type="NCBI Taxonomy" id="1068625"/>
    <lineage>
        <taxon>Eukaryota</taxon>
        <taxon>Discoba</taxon>
        <taxon>Euglenozoa</taxon>
        <taxon>Kinetoplastea</taxon>
        <taxon>Metakinetoplastina</taxon>
        <taxon>Trypanosomatida</taxon>
        <taxon>Trypanosomatidae</taxon>
        <taxon>Trypanosoma</taxon>
        <taxon>Nannomonas</taxon>
    </lineage>
</organism>
<dbReference type="AlphaFoldDB" id="G0UYX4"/>
<dbReference type="Pfam" id="PF13180">
    <property type="entry name" value="PDZ_2"/>
    <property type="match status" value="1"/>
</dbReference>
<gene>
    <name evidence="3" type="ORF">TCIL3000_10_13770</name>
</gene>
<dbReference type="Gene3D" id="2.30.42.10">
    <property type="match status" value="1"/>
</dbReference>
<feature type="region of interest" description="Disordered" evidence="1">
    <location>
        <begin position="401"/>
        <end position="444"/>
    </location>
</feature>
<reference evidence="3" key="1">
    <citation type="journal article" date="2012" name="Proc. Natl. Acad. Sci. U.S.A.">
        <title>Antigenic diversity is generated by distinct evolutionary mechanisms in African trypanosome species.</title>
        <authorList>
            <person name="Jackson A.P."/>
            <person name="Berry A."/>
            <person name="Aslett M."/>
            <person name="Allison H.C."/>
            <person name="Burton P."/>
            <person name="Vavrova-Anderson J."/>
            <person name="Brown R."/>
            <person name="Browne H."/>
            <person name="Corton N."/>
            <person name="Hauser H."/>
            <person name="Gamble J."/>
            <person name="Gilderthorp R."/>
            <person name="Marcello L."/>
            <person name="McQuillan J."/>
            <person name="Otto T.D."/>
            <person name="Quail M.A."/>
            <person name="Sanders M.J."/>
            <person name="van Tonder A."/>
            <person name="Ginger M.L."/>
            <person name="Field M.C."/>
            <person name="Barry J.D."/>
            <person name="Hertz-Fowler C."/>
            <person name="Berriman M."/>
        </authorList>
    </citation>
    <scope>NUCLEOTIDE SEQUENCE</scope>
    <source>
        <strain evidence="3">IL3000</strain>
    </source>
</reference>
<feature type="compositionally biased region" description="Polar residues" evidence="1">
    <location>
        <begin position="413"/>
        <end position="435"/>
    </location>
</feature>
<dbReference type="VEuPathDB" id="TriTrypDB:TcIL3000_10_13770"/>
<dbReference type="PROSITE" id="PS50106">
    <property type="entry name" value="PDZ"/>
    <property type="match status" value="1"/>
</dbReference>
<evidence type="ECO:0000313" key="3">
    <source>
        <dbReference type="EMBL" id="CCC94592.1"/>
    </source>
</evidence>
<dbReference type="InterPro" id="IPR036034">
    <property type="entry name" value="PDZ_sf"/>
</dbReference>
<proteinExistence type="predicted"/>
<feature type="domain" description="PDZ" evidence="2">
    <location>
        <begin position="320"/>
        <end position="363"/>
    </location>
</feature>
<feature type="region of interest" description="Disordered" evidence="1">
    <location>
        <begin position="99"/>
        <end position="119"/>
    </location>
</feature>
<feature type="region of interest" description="Disordered" evidence="1">
    <location>
        <begin position="241"/>
        <end position="263"/>
    </location>
</feature>
<protein>
    <recommendedName>
        <fullName evidence="2">PDZ domain-containing protein</fullName>
    </recommendedName>
</protein>
<evidence type="ECO:0000259" key="2">
    <source>
        <dbReference type="PROSITE" id="PS50106"/>
    </source>
</evidence>
<dbReference type="EMBL" id="HE575323">
    <property type="protein sequence ID" value="CCC94592.1"/>
    <property type="molecule type" value="Genomic_DNA"/>
</dbReference>
<accession>G0UYX4</accession>
<evidence type="ECO:0000256" key="1">
    <source>
        <dbReference type="SAM" id="MobiDB-lite"/>
    </source>
</evidence>
<name>G0UYX4_TRYCI</name>
<dbReference type="SUPFAM" id="SSF50156">
    <property type="entry name" value="PDZ domain-like"/>
    <property type="match status" value="1"/>
</dbReference>
<sequence>MLSGASLQVGAAPLVSNMVEELANISSTLEQLQSFFVLHTFDTTGQFSDLFSVLLSCCKHLVDSSMSQQAILSAQAREVGRLTAEVEELRNSFALQHFQRQGPAERGASRSADTSQVNNDNMAEILEKLNEFSESHRAMQYEVDNNSRHQAASEEQYQRMVEWVCGLEKDIGHLKDEVSSVSRDVEQKINNVSDAIDMFATATTQDHAMMFQSYTDAKVKEIREEVCMMMQTEARKPAIISGAGPQSARGSCPHHTTEGVTSHSECNVAPDQEASSHVHDFMADVCEVLPARLDRLESRVEVLEVYAPHHVAMAARPPFLGAELRDESGGGVRVVEVFNGFAAHAAGMAAGDVVIAVNGHHIRARAEVYSIMGELKRESEVKHRLLMQMHFEEYTAADGYKEDKGLPRPATRTDGSATSSGARINNDGSAMSRNETGPHRPNGRVNTCVGKCSAPPKLQVVFHVKRGSMLKEVTVVCDGAASFW</sequence>
<dbReference type="InterPro" id="IPR001478">
    <property type="entry name" value="PDZ"/>
</dbReference>